<dbReference type="AlphaFoldDB" id="X1SXZ4"/>
<protein>
    <recommendedName>
        <fullName evidence="2">CBS domain-containing protein</fullName>
    </recommendedName>
</protein>
<dbReference type="SMART" id="SM00116">
    <property type="entry name" value="CBS"/>
    <property type="match status" value="2"/>
</dbReference>
<dbReference type="InterPro" id="IPR046342">
    <property type="entry name" value="CBS_dom_sf"/>
</dbReference>
<name>X1SXZ4_9ZZZZ</name>
<evidence type="ECO:0000256" key="1">
    <source>
        <dbReference type="ARBA" id="ARBA00023122"/>
    </source>
</evidence>
<feature type="domain" description="CBS" evidence="2">
    <location>
        <begin position="76"/>
        <end position="131"/>
    </location>
</feature>
<dbReference type="Pfam" id="PF00571">
    <property type="entry name" value="CBS"/>
    <property type="match status" value="2"/>
</dbReference>
<feature type="domain" description="CBS" evidence="2">
    <location>
        <begin position="10"/>
        <end position="67"/>
    </location>
</feature>
<accession>X1SXZ4</accession>
<dbReference type="PANTHER" id="PTHR43080">
    <property type="entry name" value="CBS DOMAIN-CONTAINING PROTEIN CBSX3, MITOCHONDRIAL"/>
    <property type="match status" value="1"/>
</dbReference>
<proteinExistence type="predicted"/>
<dbReference type="SUPFAM" id="SSF54631">
    <property type="entry name" value="CBS-domain pair"/>
    <property type="match status" value="1"/>
</dbReference>
<dbReference type="PROSITE" id="PS51371">
    <property type="entry name" value="CBS"/>
    <property type="match status" value="2"/>
</dbReference>
<dbReference type="PANTHER" id="PTHR43080:SF2">
    <property type="entry name" value="CBS DOMAIN-CONTAINING PROTEIN"/>
    <property type="match status" value="1"/>
</dbReference>
<dbReference type="InterPro" id="IPR000644">
    <property type="entry name" value="CBS_dom"/>
</dbReference>
<reference evidence="3" key="1">
    <citation type="journal article" date="2014" name="Front. Microbiol.">
        <title>High frequency of phylogenetically diverse reductive dehalogenase-homologous genes in deep subseafloor sedimentary metagenomes.</title>
        <authorList>
            <person name="Kawai M."/>
            <person name="Futagami T."/>
            <person name="Toyoda A."/>
            <person name="Takaki Y."/>
            <person name="Nishi S."/>
            <person name="Hori S."/>
            <person name="Arai W."/>
            <person name="Tsubouchi T."/>
            <person name="Morono Y."/>
            <person name="Uchiyama I."/>
            <person name="Ito T."/>
            <person name="Fujiyama A."/>
            <person name="Inagaki F."/>
            <person name="Takami H."/>
        </authorList>
    </citation>
    <scope>NUCLEOTIDE SEQUENCE</scope>
    <source>
        <strain evidence="3">Expedition CK06-06</strain>
    </source>
</reference>
<comment type="caution">
    <text evidence="3">The sequence shown here is derived from an EMBL/GenBank/DDBJ whole genome shotgun (WGS) entry which is preliminary data.</text>
</comment>
<dbReference type="EMBL" id="BARW01022297">
    <property type="protein sequence ID" value="GAI97828.1"/>
    <property type="molecule type" value="Genomic_DNA"/>
</dbReference>
<dbReference type="InterPro" id="IPR051257">
    <property type="entry name" value="Diverse_CBS-Domain"/>
</dbReference>
<organism evidence="3">
    <name type="scientific">marine sediment metagenome</name>
    <dbReference type="NCBI Taxonomy" id="412755"/>
    <lineage>
        <taxon>unclassified sequences</taxon>
        <taxon>metagenomes</taxon>
        <taxon>ecological metagenomes</taxon>
    </lineage>
</organism>
<dbReference type="Gene3D" id="3.10.580.10">
    <property type="entry name" value="CBS-domain"/>
    <property type="match status" value="1"/>
</dbReference>
<evidence type="ECO:0000259" key="2">
    <source>
        <dbReference type="PROSITE" id="PS51371"/>
    </source>
</evidence>
<sequence length="148" mass="16711">MKIRDLLKIKSRPVITVEPNETVTATIQKLVDNDRGSLSVCNDKGELVGIITERDIVRKCFARSTAIASTKVRDVMTEQVAIGIPEDDLGYVISVMKQKRIRHIPIVDNQKVVGMVSMRDLLDIQLDQAEAQIRYASLLPKRTQRRLV</sequence>
<keyword evidence="1" id="KW-0129">CBS domain</keyword>
<evidence type="ECO:0000313" key="3">
    <source>
        <dbReference type="EMBL" id="GAI97828.1"/>
    </source>
</evidence>
<gene>
    <name evidence="3" type="ORF">S12H4_37257</name>
</gene>